<evidence type="ECO:0000256" key="2">
    <source>
        <dbReference type="ARBA" id="ARBA00022692"/>
    </source>
</evidence>
<evidence type="ECO:0000313" key="6">
    <source>
        <dbReference type="EMBL" id="SMG54022.1"/>
    </source>
</evidence>
<organism evidence="6 7">
    <name type="scientific">Paenibacillus aquistagni</name>
    <dbReference type="NCBI Taxonomy" id="1852522"/>
    <lineage>
        <taxon>Bacteria</taxon>
        <taxon>Bacillati</taxon>
        <taxon>Bacillota</taxon>
        <taxon>Bacilli</taxon>
        <taxon>Bacillales</taxon>
        <taxon>Paenibacillaceae</taxon>
        <taxon>Paenibacillus</taxon>
    </lineage>
</organism>
<keyword evidence="2 5" id="KW-0812">Transmembrane</keyword>
<dbReference type="STRING" id="1852522.SAMN06295960_3643"/>
<keyword evidence="3 5" id="KW-1133">Transmembrane helix</keyword>
<evidence type="ECO:0000313" key="7">
    <source>
        <dbReference type="Proteomes" id="UP000193834"/>
    </source>
</evidence>
<feature type="transmembrane region" description="Helical" evidence="5">
    <location>
        <begin position="39"/>
        <end position="63"/>
    </location>
</feature>
<dbReference type="PANTHER" id="PTHR35529:SF2">
    <property type="entry name" value="SPORULATION PROTEIN YTAF-RELATED"/>
    <property type="match status" value="1"/>
</dbReference>
<keyword evidence="7" id="KW-1185">Reference proteome</keyword>
<feature type="transmembrane region" description="Helical" evidence="5">
    <location>
        <begin position="214"/>
        <end position="232"/>
    </location>
</feature>
<proteinExistence type="predicted"/>
<feature type="transmembrane region" description="Helical" evidence="5">
    <location>
        <begin position="185"/>
        <end position="207"/>
    </location>
</feature>
<keyword evidence="1" id="KW-1003">Cell membrane</keyword>
<accession>A0A1X7LLA2</accession>
<dbReference type="AlphaFoldDB" id="A0A1X7LLA2"/>
<evidence type="ECO:0000256" key="1">
    <source>
        <dbReference type="ARBA" id="ARBA00022475"/>
    </source>
</evidence>
<feature type="transmembrane region" description="Helical" evidence="5">
    <location>
        <begin position="159"/>
        <end position="179"/>
    </location>
</feature>
<dbReference type="NCBIfam" id="TIGR02840">
    <property type="entry name" value="spore_YtaF"/>
    <property type="match status" value="1"/>
</dbReference>
<dbReference type="InterPro" id="IPR003810">
    <property type="entry name" value="Mntp/YtaF"/>
</dbReference>
<dbReference type="PANTHER" id="PTHR35529">
    <property type="entry name" value="MANGANESE EFFLUX PUMP MNTP-RELATED"/>
    <property type="match status" value="1"/>
</dbReference>
<dbReference type="RefSeq" id="WP_085496527.1">
    <property type="nucleotide sequence ID" value="NZ_FXAZ01000005.1"/>
</dbReference>
<evidence type="ECO:0000256" key="4">
    <source>
        <dbReference type="ARBA" id="ARBA00023136"/>
    </source>
</evidence>
<feature type="transmembrane region" description="Helical" evidence="5">
    <location>
        <begin position="69"/>
        <end position="89"/>
    </location>
</feature>
<dbReference type="Proteomes" id="UP000193834">
    <property type="component" value="Unassembled WGS sequence"/>
</dbReference>
<dbReference type="InterPro" id="IPR014205">
    <property type="entry name" value="Spore_YtaF"/>
</dbReference>
<protein>
    <submittedName>
        <fullName evidence="6">Putative sporulation protein YtaF</fullName>
    </submittedName>
</protein>
<dbReference type="EMBL" id="FXAZ01000005">
    <property type="protein sequence ID" value="SMG54022.1"/>
    <property type="molecule type" value="Genomic_DNA"/>
</dbReference>
<evidence type="ECO:0000256" key="5">
    <source>
        <dbReference type="SAM" id="Phobius"/>
    </source>
</evidence>
<reference evidence="6 7" key="1">
    <citation type="submission" date="2017-04" db="EMBL/GenBank/DDBJ databases">
        <authorList>
            <person name="Afonso C.L."/>
            <person name="Miller P.J."/>
            <person name="Scott M.A."/>
            <person name="Spackman E."/>
            <person name="Goraichik I."/>
            <person name="Dimitrov K.M."/>
            <person name="Suarez D.L."/>
            <person name="Swayne D.E."/>
        </authorList>
    </citation>
    <scope>NUCLEOTIDE SEQUENCE [LARGE SCALE GENOMIC DNA]</scope>
    <source>
        <strain evidence="6 7">11</strain>
    </source>
</reference>
<dbReference type="OrthoDB" id="1679205at2"/>
<evidence type="ECO:0000256" key="3">
    <source>
        <dbReference type="ARBA" id="ARBA00022989"/>
    </source>
</evidence>
<gene>
    <name evidence="6" type="ORF">SAMN06295960_3643</name>
</gene>
<feature type="transmembrane region" description="Helical" evidence="5">
    <location>
        <begin position="6"/>
        <end position="27"/>
    </location>
</feature>
<keyword evidence="4 5" id="KW-0472">Membrane</keyword>
<name>A0A1X7LLA2_9BACL</name>
<sequence>MLFAHAASLLILAFALSLDSFGVGLTYGMRRLRIPWLSVLIISICSGLVIFASMHVGALFIHWFSDRAASILGALILIGIGIWAMVQFFQSQDTAGSVDITLEHESKHDSQAFEQSSPEPQVQQILKIQLKRIGIIIQILRTPDAADMDRSGTISAQEAAWLGVALSLDAFGAGIGAALLGYSPIWTALIIAIFSGTFLQLGIRIGITFGQWRWLKRLSFLPGCLLIIIGIMKLF</sequence>
<dbReference type="Pfam" id="PF02659">
    <property type="entry name" value="Mntp"/>
    <property type="match status" value="2"/>
</dbReference>